<evidence type="ECO:0000313" key="3">
    <source>
        <dbReference type="EMBL" id="GLC55025.1"/>
    </source>
</evidence>
<keyword evidence="2" id="KW-0812">Transmembrane</keyword>
<feature type="region of interest" description="Disordered" evidence="1">
    <location>
        <begin position="125"/>
        <end position="172"/>
    </location>
</feature>
<reference evidence="3 4" key="1">
    <citation type="journal article" date="2023" name="Commun. Biol.">
        <title>Reorganization of the ancestral sex-determining regions during the evolution of trioecy in Pleodorina starrii.</title>
        <authorList>
            <person name="Takahashi K."/>
            <person name="Suzuki S."/>
            <person name="Kawai-Toyooka H."/>
            <person name="Yamamoto K."/>
            <person name="Hamaji T."/>
            <person name="Ootsuki R."/>
            <person name="Yamaguchi H."/>
            <person name="Kawachi M."/>
            <person name="Higashiyama T."/>
            <person name="Nozaki H."/>
        </authorList>
    </citation>
    <scope>NUCLEOTIDE SEQUENCE [LARGE SCALE GENOMIC DNA]</scope>
    <source>
        <strain evidence="3 4">NIES-4479</strain>
    </source>
</reference>
<feature type="transmembrane region" description="Helical" evidence="2">
    <location>
        <begin position="21"/>
        <end position="41"/>
    </location>
</feature>
<dbReference type="OrthoDB" id="542485at2759"/>
<organism evidence="3 4">
    <name type="scientific">Pleodorina starrii</name>
    <dbReference type="NCBI Taxonomy" id="330485"/>
    <lineage>
        <taxon>Eukaryota</taxon>
        <taxon>Viridiplantae</taxon>
        <taxon>Chlorophyta</taxon>
        <taxon>core chlorophytes</taxon>
        <taxon>Chlorophyceae</taxon>
        <taxon>CS clade</taxon>
        <taxon>Chlamydomonadales</taxon>
        <taxon>Volvocaceae</taxon>
        <taxon>Pleodorina</taxon>
    </lineage>
</organism>
<accession>A0A9W6BNJ6</accession>
<dbReference type="AlphaFoldDB" id="A0A9W6BNJ6"/>
<protein>
    <submittedName>
        <fullName evidence="3">Uncharacterized protein</fullName>
    </submittedName>
</protein>
<gene>
    <name evidence="3" type="primary">PLEST006757</name>
    <name evidence="3" type="ORF">PLESTB_000932400</name>
</gene>
<sequence>MFNSQTGFLSNFIEQDGCARTVIVLLLLTTVGCISYTWGYYEGIANAQSNLMLDKLHELQLLQMSMASNGTEGRKHMGHGMRLAEVQPGKPVHTGEAPHDPAAAEVVNVATKAAAALEEAATAHGKRFMDDNKPSVTQLRGSSGVGNRKFSSAEQHMSSQKAKHARHGEEDT</sequence>
<name>A0A9W6BNJ6_9CHLO</name>
<keyword evidence="2" id="KW-1133">Transmembrane helix</keyword>
<comment type="caution">
    <text evidence="3">The sequence shown here is derived from an EMBL/GenBank/DDBJ whole genome shotgun (WGS) entry which is preliminary data.</text>
</comment>
<evidence type="ECO:0000256" key="1">
    <source>
        <dbReference type="SAM" id="MobiDB-lite"/>
    </source>
</evidence>
<keyword evidence="4" id="KW-1185">Reference proteome</keyword>
<feature type="compositionally biased region" description="Polar residues" evidence="1">
    <location>
        <begin position="149"/>
        <end position="160"/>
    </location>
</feature>
<dbReference type="EMBL" id="BRXU01000011">
    <property type="protein sequence ID" value="GLC55025.1"/>
    <property type="molecule type" value="Genomic_DNA"/>
</dbReference>
<dbReference type="Proteomes" id="UP001165080">
    <property type="component" value="Unassembled WGS sequence"/>
</dbReference>
<evidence type="ECO:0000256" key="2">
    <source>
        <dbReference type="SAM" id="Phobius"/>
    </source>
</evidence>
<proteinExistence type="predicted"/>
<evidence type="ECO:0000313" key="4">
    <source>
        <dbReference type="Proteomes" id="UP001165080"/>
    </source>
</evidence>
<keyword evidence="2" id="KW-0472">Membrane</keyword>